<comment type="caution">
    <text evidence="2">The sequence shown here is derived from an EMBL/GenBank/DDBJ whole genome shotgun (WGS) entry which is preliminary data.</text>
</comment>
<reference evidence="2 3" key="1">
    <citation type="submission" date="2023-09" db="EMBL/GenBank/DDBJ databases">
        <title>Novel taxa isolated from Blanes Bay.</title>
        <authorList>
            <person name="Rey-Velasco X."/>
            <person name="Lucena T."/>
        </authorList>
    </citation>
    <scope>NUCLEOTIDE SEQUENCE [LARGE SCALE GENOMIC DNA]</scope>
    <source>
        <strain evidence="2 3">S356</strain>
    </source>
</reference>
<dbReference type="RefSeq" id="WP_349241686.1">
    <property type="nucleotide sequence ID" value="NZ_JAVTTO010000003.1"/>
</dbReference>
<feature type="transmembrane region" description="Helical" evidence="1">
    <location>
        <begin position="83"/>
        <end position="105"/>
    </location>
</feature>
<dbReference type="PROSITE" id="PS51257">
    <property type="entry name" value="PROKAR_LIPOPROTEIN"/>
    <property type="match status" value="1"/>
</dbReference>
<feature type="transmembrane region" description="Helical" evidence="1">
    <location>
        <begin position="117"/>
        <end position="136"/>
    </location>
</feature>
<gene>
    <name evidence="2" type="ORF">RQM59_08545</name>
</gene>
<feature type="transmembrane region" description="Helical" evidence="1">
    <location>
        <begin position="45"/>
        <end position="62"/>
    </location>
</feature>
<evidence type="ECO:0008006" key="4">
    <source>
        <dbReference type="Google" id="ProtNLM"/>
    </source>
</evidence>
<name>A0ABU3LGK4_9FLAO</name>
<keyword evidence="3" id="KW-1185">Reference proteome</keyword>
<keyword evidence="1" id="KW-1133">Transmembrane helix</keyword>
<keyword evidence="1" id="KW-0472">Membrane</keyword>
<sequence>MKKAMRIFTLVLSAAILVFGCFILHDELTNYNFLTKLKNDLTLLIPVHLTLFSCLSMLYTIQKFRRRVFKKSRLYTFLRISDFIFSIPLFIFGLFGAYFLTQSTILDGGVESDANFFMLRIVVISLILTLSVLLFIDNLKFHKFVSTPVKTDTIEDIGQRD</sequence>
<dbReference type="Proteomes" id="UP001257277">
    <property type="component" value="Unassembled WGS sequence"/>
</dbReference>
<evidence type="ECO:0000256" key="1">
    <source>
        <dbReference type="SAM" id="Phobius"/>
    </source>
</evidence>
<protein>
    <recommendedName>
        <fullName evidence="4">Lipoprotein</fullName>
    </recommendedName>
</protein>
<evidence type="ECO:0000313" key="2">
    <source>
        <dbReference type="EMBL" id="MDT7832426.1"/>
    </source>
</evidence>
<proteinExistence type="predicted"/>
<dbReference type="EMBL" id="JAVTTO010000003">
    <property type="protein sequence ID" value="MDT7832426.1"/>
    <property type="molecule type" value="Genomic_DNA"/>
</dbReference>
<keyword evidence="1" id="KW-0812">Transmembrane</keyword>
<evidence type="ECO:0000313" key="3">
    <source>
        <dbReference type="Proteomes" id="UP001257277"/>
    </source>
</evidence>
<organism evidence="2 3">
    <name type="scientific">Asprobacillus argus</name>
    <dbReference type="NCBI Taxonomy" id="3076534"/>
    <lineage>
        <taxon>Bacteria</taxon>
        <taxon>Pseudomonadati</taxon>
        <taxon>Bacteroidota</taxon>
        <taxon>Flavobacteriia</taxon>
        <taxon>Flavobacteriales</taxon>
        <taxon>Flavobacteriaceae</taxon>
        <taxon>Asprobacillus</taxon>
    </lineage>
</organism>
<feature type="transmembrane region" description="Helical" evidence="1">
    <location>
        <begin position="7"/>
        <end position="25"/>
    </location>
</feature>
<accession>A0ABU3LGK4</accession>